<dbReference type="Proteomes" id="UP000433577">
    <property type="component" value="Chromosome 2"/>
</dbReference>
<dbReference type="RefSeq" id="WP_158952525.1">
    <property type="nucleotide sequence ID" value="NZ_CP046914.1"/>
</dbReference>
<dbReference type="InterPro" id="IPR011033">
    <property type="entry name" value="PRC_barrel-like_sf"/>
</dbReference>
<dbReference type="Pfam" id="PF05239">
    <property type="entry name" value="PRC"/>
    <property type="match status" value="1"/>
</dbReference>
<dbReference type="KEGG" id="pacs:FAZ98_17285"/>
<dbReference type="AlphaFoldDB" id="A0A7Z2JFK3"/>
<gene>
    <name evidence="3" type="ORF">FAZ98_17285</name>
</gene>
<dbReference type="InterPro" id="IPR027275">
    <property type="entry name" value="PRC-brl_dom"/>
</dbReference>
<dbReference type="EMBL" id="CP046914">
    <property type="protein sequence ID" value="QGZ63532.1"/>
    <property type="molecule type" value="Genomic_DNA"/>
</dbReference>
<keyword evidence="4" id="KW-1185">Reference proteome</keyword>
<protein>
    <submittedName>
        <fullName evidence="3">PRC-barrel domain containing protein</fullName>
    </submittedName>
</protein>
<reference evidence="3 4" key="1">
    <citation type="submission" date="2019-12" db="EMBL/GenBank/DDBJ databases">
        <title>Paraburkholderia acidiphila 7Q-K02 sp. nov and Paraburkholderia acidisoli DHF22 sp. nov., two strains isolated from forest soil.</title>
        <authorList>
            <person name="Gao Z."/>
            <person name="Qiu L."/>
        </authorList>
    </citation>
    <scope>NUCLEOTIDE SEQUENCE [LARGE SCALE GENOMIC DNA]</scope>
    <source>
        <strain evidence="3 4">DHF22</strain>
    </source>
</reference>
<evidence type="ECO:0000313" key="3">
    <source>
        <dbReference type="EMBL" id="QGZ63532.1"/>
    </source>
</evidence>
<dbReference type="Gene3D" id="2.30.30.240">
    <property type="entry name" value="PRC-barrel domain"/>
    <property type="match status" value="1"/>
</dbReference>
<dbReference type="OrthoDB" id="286778at2"/>
<evidence type="ECO:0000256" key="1">
    <source>
        <dbReference type="SAM" id="MobiDB-lite"/>
    </source>
</evidence>
<evidence type="ECO:0000259" key="2">
    <source>
        <dbReference type="Pfam" id="PF05239"/>
    </source>
</evidence>
<evidence type="ECO:0000313" key="4">
    <source>
        <dbReference type="Proteomes" id="UP000433577"/>
    </source>
</evidence>
<sequence>MAYTQTQNSSVSGDGNGARIVGSDSSRTAGPGPSVMASSTLDGDRVFSSNGDEVGKVKDIMIDVQSGRIAYMVMSSGGFLGIGDKLLAVPWNALTLDADRKCFVLDLTSERVKNAPGFDKGHWPSMADRTWASSVHQYYGREPYWGSDRGLPLEEPGEPPEAGGVKL</sequence>
<dbReference type="PANTHER" id="PTHR36505:SF1">
    <property type="entry name" value="BLR1072 PROTEIN"/>
    <property type="match status" value="1"/>
</dbReference>
<dbReference type="SUPFAM" id="SSF50346">
    <property type="entry name" value="PRC-barrel domain"/>
    <property type="match status" value="1"/>
</dbReference>
<dbReference type="PANTHER" id="PTHR36505">
    <property type="entry name" value="BLR1072 PROTEIN"/>
    <property type="match status" value="1"/>
</dbReference>
<feature type="domain" description="PRC-barrel" evidence="2">
    <location>
        <begin position="35"/>
        <end position="110"/>
    </location>
</feature>
<accession>A0A7Z2JFK3</accession>
<feature type="region of interest" description="Disordered" evidence="1">
    <location>
        <begin position="1"/>
        <end position="44"/>
    </location>
</feature>
<feature type="compositionally biased region" description="Polar residues" evidence="1">
    <location>
        <begin position="1"/>
        <end position="13"/>
    </location>
</feature>
<name>A0A7Z2JFK3_9BURK</name>
<proteinExistence type="predicted"/>
<organism evidence="3 4">
    <name type="scientific">Paraburkholderia acidisoli</name>
    <dbReference type="NCBI Taxonomy" id="2571748"/>
    <lineage>
        <taxon>Bacteria</taxon>
        <taxon>Pseudomonadati</taxon>
        <taxon>Pseudomonadota</taxon>
        <taxon>Betaproteobacteria</taxon>
        <taxon>Burkholderiales</taxon>
        <taxon>Burkholderiaceae</taxon>
        <taxon>Paraburkholderia</taxon>
    </lineage>
</organism>